<evidence type="ECO:0000259" key="4">
    <source>
        <dbReference type="PROSITE" id="PS50949"/>
    </source>
</evidence>
<dbReference type="PANTHER" id="PTHR43537">
    <property type="entry name" value="TRANSCRIPTIONAL REGULATOR, GNTR FAMILY"/>
    <property type="match status" value="1"/>
</dbReference>
<dbReference type="PRINTS" id="PR00035">
    <property type="entry name" value="HTHGNTR"/>
</dbReference>
<dbReference type="InterPro" id="IPR008920">
    <property type="entry name" value="TF_FadR/GntR_C"/>
</dbReference>
<dbReference type="Pfam" id="PF07729">
    <property type="entry name" value="FCD"/>
    <property type="match status" value="1"/>
</dbReference>
<dbReference type="AlphaFoldDB" id="A0A1M6J133"/>
<dbReference type="Proteomes" id="UP000184387">
    <property type="component" value="Unassembled WGS sequence"/>
</dbReference>
<dbReference type="GO" id="GO:0043565">
    <property type="term" value="F:sequence-specific DNA binding"/>
    <property type="evidence" value="ECO:0007669"/>
    <property type="project" value="InterPro"/>
</dbReference>
<dbReference type="InterPro" id="IPR000485">
    <property type="entry name" value="AsnC-type_HTH_dom"/>
</dbReference>
<keyword evidence="3" id="KW-0804">Transcription</keyword>
<reference evidence="5 6" key="1">
    <citation type="submission" date="2016-11" db="EMBL/GenBank/DDBJ databases">
        <authorList>
            <person name="Jaros S."/>
            <person name="Januszkiewicz K."/>
            <person name="Wedrychowicz H."/>
        </authorList>
    </citation>
    <scope>NUCLEOTIDE SEQUENCE [LARGE SCALE GENOMIC DNA]</scope>
    <source>
        <strain evidence="5 6">DSM 14916</strain>
    </source>
</reference>
<dbReference type="SUPFAM" id="SSF48008">
    <property type="entry name" value="GntR ligand-binding domain-like"/>
    <property type="match status" value="1"/>
</dbReference>
<dbReference type="InterPro" id="IPR011711">
    <property type="entry name" value="GntR_C"/>
</dbReference>
<name>A0A1M6J133_9PROT</name>
<dbReference type="PROSITE" id="PS50949">
    <property type="entry name" value="HTH_GNTR"/>
    <property type="match status" value="1"/>
</dbReference>
<evidence type="ECO:0000313" key="6">
    <source>
        <dbReference type="Proteomes" id="UP000184387"/>
    </source>
</evidence>
<feature type="domain" description="HTH gntR-type" evidence="4">
    <location>
        <begin position="10"/>
        <end position="77"/>
    </location>
</feature>
<sequence length="234" mass="25768">MKLPPRTPAPDLGRDAYERVKAAIRDGSLPPGLRLTEADLVTRLGISRTPVRQALTRLETEGLVSHEPRRGIVVSRPDHQQVIELYALREVLEGTAARFAAQHASEAELEALARLVAEEAAALERPAELSAINLRLHALLHRAAHNRYLLRALAQLTDTMALLPTMLGDPGRAQQSHKEHGALLEALSQRNGAAAEAAMREHLRSAQQHRITWLLRQLDQEPSSSEVGADRPQV</sequence>
<dbReference type="Gene3D" id="1.10.10.10">
    <property type="entry name" value="Winged helix-like DNA-binding domain superfamily/Winged helix DNA-binding domain"/>
    <property type="match status" value="1"/>
</dbReference>
<dbReference type="SMART" id="SM00895">
    <property type="entry name" value="FCD"/>
    <property type="match status" value="1"/>
</dbReference>
<dbReference type="PRINTS" id="PR00033">
    <property type="entry name" value="HTHASNC"/>
</dbReference>
<dbReference type="SUPFAM" id="SSF46785">
    <property type="entry name" value="Winged helix' DNA-binding domain"/>
    <property type="match status" value="1"/>
</dbReference>
<gene>
    <name evidence="5" type="ORF">SAMN02745194_02482</name>
</gene>
<dbReference type="CDD" id="cd07377">
    <property type="entry name" value="WHTH_GntR"/>
    <property type="match status" value="1"/>
</dbReference>
<evidence type="ECO:0000313" key="5">
    <source>
        <dbReference type="EMBL" id="SHJ40390.1"/>
    </source>
</evidence>
<keyword evidence="2" id="KW-0238">DNA-binding</keyword>
<dbReference type="Gene3D" id="1.20.120.530">
    <property type="entry name" value="GntR ligand-binding domain-like"/>
    <property type="match status" value="1"/>
</dbReference>
<evidence type="ECO:0000256" key="2">
    <source>
        <dbReference type="ARBA" id="ARBA00023125"/>
    </source>
</evidence>
<dbReference type="InterPro" id="IPR036388">
    <property type="entry name" value="WH-like_DNA-bd_sf"/>
</dbReference>
<evidence type="ECO:0000256" key="1">
    <source>
        <dbReference type="ARBA" id="ARBA00023015"/>
    </source>
</evidence>
<dbReference type="InterPro" id="IPR036390">
    <property type="entry name" value="WH_DNA-bd_sf"/>
</dbReference>
<dbReference type="GO" id="GO:0003700">
    <property type="term" value="F:DNA-binding transcription factor activity"/>
    <property type="evidence" value="ECO:0007669"/>
    <property type="project" value="InterPro"/>
</dbReference>
<dbReference type="Pfam" id="PF00392">
    <property type="entry name" value="GntR"/>
    <property type="match status" value="1"/>
</dbReference>
<dbReference type="PANTHER" id="PTHR43537:SF49">
    <property type="entry name" value="TRANSCRIPTIONAL REGULATORY PROTEIN"/>
    <property type="match status" value="1"/>
</dbReference>
<dbReference type="InterPro" id="IPR000524">
    <property type="entry name" value="Tscrpt_reg_HTH_GntR"/>
</dbReference>
<dbReference type="STRING" id="198092.SAMN02745194_02482"/>
<evidence type="ECO:0000256" key="3">
    <source>
        <dbReference type="ARBA" id="ARBA00023163"/>
    </source>
</evidence>
<organism evidence="5 6">
    <name type="scientific">Muricoccus roseus</name>
    <dbReference type="NCBI Taxonomy" id="198092"/>
    <lineage>
        <taxon>Bacteria</taxon>
        <taxon>Pseudomonadati</taxon>
        <taxon>Pseudomonadota</taxon>
        <taxon>Alphaproteobacteria</taxon>
        <taxon>Acetobacterales</taxon>
        <taxon>Roseomonadaceae</taxon>
        <taxon>Muricoccus</taxon>
    </lineage>
</organism>
<proteinExistence type="predicted"/>
<dbReference type="SMART" id="SM00345">
    <property type="entry name" value="HTH_GNTR"/>
    <property type="match status" value="1"/>
</dbReference>
<protein>
    <submittedName>
        <fullName evidence="5">Transcriptional regulator, GntR family</fullName>
    </submittedName>
</protein>
<keyword evidence="6" id="KW-1185">Reference proteome</keyword>
<dbReference type="RefSeq" id="WP_073135142.1">
    <property type="nucleotide sequence ID" value="NZ_FQZF01000013.1"/>
</dbReference>
<dbReference type="EMBL" id="FQZF01000013">
    <property type="protein sequence ID" value="SHJ40390.1"/>
    <property type="molecule type" value="Genomic_DNA"/>
</dbReference>
<accession>A0A1M6J133</accession>
<keyword evidence="1" id="KW-0805">Transcription regulation</keyword>